<organism evidence="2 3">
    <name type="scientific">Enterobacter hormaechei</name>
    <dbReference type="NCBI Taxonomy" id="158836"/>
    <lineage>
        <taxon>Bacteria</taxon>
        <taxon>Pseudomonadati</taxon>
        <taxon>Pseudomonadota</taxon>
        <taxon>Gammaproteobacteria</taxon>
        <taxon>Enterobacterales</taxon>
        <taxon>Enterobacteriaceae</taxon>
        <taxon>Enterobacter</taxon>
        <taxon>Enterobacter cloacae complex</taxon>
    </lineage>
</organism>
<evidence type="ECO:0000313" key="2">
    <source>
        <dbReference type="EMBL" id="QDE47458.1"/>
    </source>
</evidence>
<feature type="compositionally biased region" description="Basic and acidic residues" evidence="1">
    <location>
        <begin position="1"/>
        <end position="16"/>
    </location>
</feature>
<feature type="region of interest" description="Disordered" evidence="1">
    <location>
        <begin position="1"/>
        <end position="53"/>
    </location>
</feature>
<protein>
    <submittedName>
        <fullName evidence="2">Uncharacterized protein</fullName>
    </submittedName>
</protein>
<accession>A0A4Y5ZVN1</accession>
<evidence type="ECO:0000256" key="1">
    <source>
        <dbReference type="SAM" id="MobiDB-lite"/>
    </source>
</evidence>
<name>A0A4Y5ZVN1_9ENTR</name>
<sequence length="89" mass="10175">MPHEVVAEMESLKDDGESSAGFIVTSMRGEIKRRQRKRPRKPTRSDTQYLGNGRNYGISPGMLYCSRPCTLLQISPDLGKWGMRQWRSS</sequence>
<feature type="compositionally biased region" description="Basic residues" evidence="1">
    <location>
        <begin position="31"/>
        <end position="42"/>
    </location>
</feature>
<proteinExistence type="predicted"/>
<reference evidence="2 3" key="1">
    <citation type="submission" date="2019-06" db="EMBL/GenBank/DDBJ databases">
        <title>Whole genome sequencing of XDR Enterobacter.</title>
        <authorList>
            <person name="Gnana Soundari P."/>
            <person name="Vijayakumar R."/>
            <person name="Krishnan P."/>
        </authorList>
    </citation>
    <scope>NUCLEOTIDE SEQUENCE [LARGE SCALE GENOMIC DNA]</scope>
    <source>
        <strain evidence="2 3">C126</strain>
    </source>
</reference>
<dbReference type="NCBIfam" id="NF041551">
    <property type="entry name" value="YlcI_YnfO_N"/>
    <property type="match status" value="1"/>
</dbReference>
<dbReference type="Proteomes" id="UP000318237">
    <property type="component" value="Chromosome"/>
</dbReference>
<dbReference type="AlphaFoldDB" id="A0A4Y5ZVN1"/>
<gene>
    <name evidence="2" type="ORF">EIN43_13000</name>
</gene>
<evidence type="ECO:0000313" key="3">
    <source>
        <dbReference type="Proteomes" id="UP000318237"/>
    </source>
</evidence>
<dbReference type="EMBL" id="CP041054">
    <property type="protein sequence ID" value="QDE47458.1"/>
    <property type="molecule type" value="Genomic_DNA"/>
</dbReference>